<dbReference type="EC" id="2.1.1.222" evidence="4"/>
<keyword evidence="4" id="KW-0489">Methyltransferase</keyword>
<dbReference type="EMBL" id="JBHTBF010000001">
    <property type="protein sequence ID" value="MFC7315297.1"/>
    <property type="molecule type" value="Genomic_DNA"/>
</dbReference>
<proteinExistence type="predicted"/>
<keyword evidence="5" id="KW-1185">Reference proteome</keyword>
<comment type="caution">
    <text evidence="4">The sequence shown here is derived from an EMBL/GenBank/DDBJ whole genome shotgun (WGS) entry which is preliminary data.</text>
</comment>
<reference evidence="4 5" key="1">
    <citation type="journal article" date="2019" name="Int. J. Syst. Evol. Microbiol.">
        <title>The Global Catalogue of Microorganisms (GCM) 10K type strain sequencing project: providing services to taxonomists for standard genome sequencing and annotation.</title>
        <authorList>
            <consortium name="The Broad Institute Genomics Platform"/>
            <consortium name="The Broad Institute Genome Sequencing Center for Infectious Disease"/>
            <person name="Wu L."/>
            <person name="Ma J."/>
        </authorList>
    </citation>
    <scope>NUCLEOTIDE SEQUENCE [LARGE SCALE GENOMIC DNA]</scope>
    <source>
        <strain evidence="4 5">PSR21</strain>
    </source>
</reference>
<evidence type="ECO:0000313" key="4">
    <source>
        <dbReference type="EMBL" id="MFC7315297.1"/>
    </source>
</evidence>
<dbReference type="InterPro" id="IPR029063">
    <property type="entry name" value="SAM-dependent_MTases_sf"/>
</dbReference>
<accession>A0ABD6A5B7</accession>
<dbReference type="Gene3D" id="3.40.50.150">
    <property type="entry name" value="Vaccinia Virus protein VP39"/>
    <property type="match status" value="1"/>
</dbReference>
<dbReference type="SUPFAM" id="SSF53335">
    <property type="entry name" value="S-adenosyl-L-methionine-dependent methyltransferases"/>
    <property type="match status" value="1"/>
</dbReference>
<name>A0ABD6A5B7_9EURY</name>
<feature type="compositionally biased region" description="Basic and acidic residues" evidence="2">
    <location>
        <begin position="164"/>
        <end position="179"/>
    </location>
</feature>
<sequence length="230" mass="25941">MDSSEVIRRWAERSGEFSPSYYAYYGPNETSERIRGLLDSVVGREATVLELGCSSGRHLSHLHDHGYEDLHGIDVNDEAFRVMEETAPELAARVTFHADAIESVVTDFDDDRFDAVFSVETLQHVHPDNGWVFGELPRIARDLLVTVEHEGRSDRDGEDGPEGESDRGRAEGAGDDGRRRSGVIDVNYVNGEFPLYYRDWGRIFAELGLTEIESEPVGRDTLRAFRPPRK</sequence>
<evidence type="ECO:0000259" key="3">
    <source>
        <dbReference type="Pfam" id="PF13649"/>
    </source>
</evidence>
<dbReference type="CDD" id="cd02440">
    <property type="entry name" value="AdoMet_MTases"/>
    <property type="match status" value="1"/>
</dbReference>
<dbReference type="AlphaFoldDB" id="A0ABD6A5B7"/>
<dbReference type="GO" id="GO:0102208">
    <property type="term" value="F:2-polyprenyl-6-hydroxyphenol methylase activity"/>
    <property type="evidence" value="ECO:0007669"/>
    <property type="project" value="UniProtKB-EC"/>
</dbReference>
<protein>
    <submittedName>
        <fullName evidence="4">Class I SAM-dependent methyltransferase</fullName>
        <ecNumber evidence="4">2.1.1.222</ecNumber>
        <ecNumber evidence="4">2.1.1.64</ecNumber>
    </submittedName>
</protein>
<dbReference type="Pfam" id="PF13649">
    <property type="entry name" value="Methyltransf_25"/>
    <property type="match status" value="1"/>
</dbReference>
<evidence type="ECO:0000256" key="2">
    <source>
        <dbReference type="SAM" id="MobiDB-lite"/>
    </source>
</evidence>
<feature type="domain" description="Methyltransferase" evidence="3">
    <location>
        <begin position="48"/>
        <end position="138"/>
    </location>
</feature>
<dbReference type="InterPro" id="IPR041698">
    <property type="entry name" value="Methyltransf_25"/>
</dbReference>
<dbReference type="GO" id="GO:0032259">
    <property type="term" value="P:methylation"/>
    <property type="evidence" value="ECO:0007669"/>
    <property type="project" value="UniProtKB-KW"/>
</dbReference>
<dbReference type="PANTHER" id="PTHR43861">
    <property type="entry name" value="TRANS-ACONITATE 2-METHYLTRANSFERASE-RELATED"/>
    <property type="match status" value="1"/>
</dbReference>
<dbReference type="EC" id="2.1.1.64" evidence="4"/>
<evidence type="ECO:0000313" key="5">
    <source>
        <dbReference type="Proteomes" id="UP001596547"/>
    </source>
</evidence>
<dbReference type="RefSeq" id="WP_276304702.1">
    <property type="nucleotide sequence ID" value="NZ_CP119992.1"/>
</dbReference>
<dbReference type="Proteomes" id="UP001596547">
    <property type="component" value="Unassembled WGS sequence"/>
</dbReference>
<dbReference type="GeneID" id="79314257"/>
<feature type="region of interest" description="Disordered" evidence="2">
    <location>
        <begin position="149"/>
        <end position="181"/>
    </location>
</feature>
<evidence type="ECO:0000256" key="1">
    <source>
        <dbReference type="ARBA" id="ARBA00022679"/>
    </source>
</evidence>
<gene>
    <name evidence="4" type="ORF">ACFQPE_00600</name>
</gene>
<organism evidence="4 5">
    <name type="scientific">Halomarina halobia</name>
    <dbReference type="NCBI Taxonomy" id="3033386"/>
    <lineage>
        <taxon>Archaea</taxon>
        <taxon>Methanobacteriati</taxon>
        <taxon>Methanobacteriota</taxon>
        <taxon>Stenosarchaea group</taxon>
        <taxon>Halobacteria</taxon>
        <taxon>Halobacteriales</taxon>
        <taxon>Natronomonadaceae</taxon>
        <taxon>Halomarina</taxon>
    </lineage>
</organism>
<keyword evidence="1 4" id="KW-0808">Transferase</keyword>
<dbReference type="GO" id="GO:0061542">
    <property type="term" value="F:3-demethylubiquinol 3-O-methyltransferase activity"/>
    <property type="evidence" value="ECO:0007669"/>
    <property type="project" value="UniProtKB-EC"/>
</dbReference>